<dbReference type="EMBL" id="BMAU01021435">
    <property type="protein sequence ID" value="GFY36147.1"/>
    <property type="molecule type" value="Genomic_DNA"/>
</dbReference>
<gene>
    <name evidence="2" type="ORF">TNCV_4845191</name>
</gene>
<feature type="region of interest" description="Disordered" evidence="1">
    <location>
        <begin position="68"/>
        <end position="88"/>
    </location>
</feature>
<dbReference type="AlphaFoldDB" id="A0A8X6WKF9"/>
<name>A0A8X6WKF9_TRICX</name>
<dbReference type="Proteomes" id="UP000887159">
    <property type="component" value="Unassembled WGS sequence"/>
</dbReference>
<protein>
    <submittedName>
        <fullName evidence="2">Uncharacterized protein</fullName>
    </submittedName>
</protein>
<keyword evidence="3" id="KW-1185">Reference proteome</keyword>
<comment type="caution">
    <text evidence="2">The sequence shown here is derived from an EMBL/GenBank/DDBJ whole genome shotgun (WGS) entry which is preliminary data.</text>
</comment>
<feature type="compositionally biased region" description="Polar residues" evidence="1">
    <location>
        <begin position="68"/>
        <end position="85"/>
    </location>
</feature>
<evidence type="ECO:0000256" key="1">
    <source>
        <dbReference type="SAM" id="MobiDB-lite"/>
    </source>
</evidence>
<reference evidence="2" key="1">
    <citation type="submission" date="2020-08" db="EMBL/GenBank/DDBJ databases">
        <title>Multicomponent nature underlies the extraordinary mechanical properties of spider dragline silk.</title>
        <authorList>
            <person name="Kono N."/>
            <person name="Nakamura H."/>
            <person name="Mori M."/>
            <person name="Yoshida Y."/>
            <person name="Ohtoshi R."/>
            <person name="Malay A.D."/>
            <person name="Moran D.A.P."/>
            <person name="Tomita M."/>
            <person name="Numata K."/>
            <person name="Arakawa K."/>
        </authorList>
    </citation>
    <scope>NUCLEOTIDE SEQUENCE</scope>
</reference>
<sequence>MFHLLQELRRASELVVLVITIYNETHLLGFHGCAVTHKLIKKSNSTVPLNLSKELQHRTVEGWRQVIQSRGPQSGGPQENFSSRPKNVGNMLTHHVKLCFKIH</sequence>
<organism evidence="2 3">
    <name type="scientific">Trichonephila clavipes</name>
    <name type="common">Golden silk orbweaver</name>
    <name type="synonym">Nephila clavipes</name>
    <dbReference type="NCBI Taxonomy" id="2585209"/>
    <lineage>
        <taxon>Eukaryota</taxon>
        <taxon>Metazoa</taxon>
        <taxon>Ecdysozoa</taxon>
        <taxon>Arthropoda</taxon>
        <taxon>Chelicerata</taxon>
        <taxon>Arachnida</taxon>
        <taxon>Araneae</taxon>
        <taxon>Araneomorphae</taxon>
        <taxon>Entelegynae</taxon>
        <taxon>Araneoidea</taxon>
        <taxon>Nephilidae</taxon>
        <taxon>Trichonephila</taxon>
    </lineage>
</organism>
<evidence type="ECO:0000313" key="2">
    <source>
        <dbReference type="EMBL" id="GFY36147.1"/>
    </source>
</evidence>
<evidence type="ECO:0000313" key="3">
    <source>
        <dbReference type="Proteomes" id="UP000887159"/>
    </source>
</evidence>
<accession>A0A8X6WKF9</accession>
<proteinExistence type="predicted"/>